<dbReference type="InterPro" id="IPR050963">
    <property type="entry name" value="Sirohydro_Cobaltochel/CbiX"/>
</dbReference>
<dbReference type="CDD" id="cd03416">
    <property type="entry name" value="CbiX_SirB_N"/>
    <property type="match status" value="1"/>
</dbReference>
<dbReference type="Proteomes" id="UP000192801">
    <property type="component" value="Unassembled WGS sequence"/>
</dbReference>
<evidence type="ECO:0000313" key="1">
    <source>
        <dbReference type="EMBL" id="ORA63763.1"/>
    </source>
</evidence>
<dbReference type="GO" id="GO:0016829">
    <property type="term" value="F:lyase activity"/>
    <property type="evidence" value="ECO:0007669"/>
    <property type="project" value="InterPro"/>
</dbReference>
<comment type="caution">
    <text evidence="1">The sequence shown here is derived from an EMBL/GenBank/DDBJ whole genome shotgun (WGS) entry which is preliminary data.</text>
</comment>
<keyword evidence="2" id="KW-1185">Reference proteome</keyword>
<proteinExistence type="predicted"/>
<dbReference type="InterPro" id="IPR002762">
    <property type="entry name" value="CbiX-like"/>
</dbReference>
<dbReference type="Pfam" id="PF01903">
    <property type="entry name" value="CbiX"/>
    <property type="match status" value="2"/>
</dbReference>
<dbReference type="EMBL" id="MVHS01000080">
    <property type="protein sequence ID" value="ORA63763.1"/>
    <property type="molecule type" value="Genomic_DNA"/>
</dbReference>
<dbReference type="SUPFAM" id="SSF53800">
    <property type="entry name" value="Chelatase"/>
    <property type="match status" value="1"/>
</dbReference>
<evidence type="ECO:0000313" key="2">
    <source>
        <dbReference type="Proteomes" id="UP000192801"/>
    </source>
</evidence>
<dbReference type="STRING" id="444597.BST26_20215"/>
<gene>
    <name evidence="1" type="ORF">BST26_20215</name>
</gene>
<dbReference type="PANTHER" id="PTHR33542:SF5">
    <property type="entry name" value="FERROCHELATASE CHE1"/>
    <property type="match status" value="1"/>
</dbReference>
<dbReference type="CDD" id="cd03414">
    <property type="entry name" value="CbiX_SirB_C"/>
    <property type="match status" value="1"/>
</dbReference>
<sequence>MTVLLVAHGTRHTRGVAMIGDLAAAISARLGETVAVSFVDVLGPRPAEAFSTLGGSQVAVVPAFLTRGYHVRVDLPAQLRDFPNAVVTPALCQGSGIVEALADRLCQAGYRAGDAVVLAAAGSSDPLAHSDIRRTGRLLADRIGAPVRIGFAGAPHGEFASVPDVVAELRAGGARRVAIASYLLADGLFARRLHATGADVVAEPLGLHPAVIEALCELATSPVGRGLIAGFNADGPGFPSAPRPLATLASTPPSLAEPPGSQSMASR</sequence>
<organism evidence="1 2">
    <name type="scientific">Mycolicibacterium insubricum</name>
    <dbReference type="NCBI Taxonomy" id="444597"/>
    <lineage>
        <taxon>Bacteria</taxon>
        <taxon>Bacillati</taxon>
        <taxon>Actinomycetota</taxon>
        <taxon>Actinomycetes</taxon>
        <taxon>Mycobacteriales</taxon>
        <taxon>Mycobacteriaceae</taxon>
        <taxon>Mycolicibacterium</taxon>
    </lineage>
</organism>
<dbReference type="Gene3D" id="3.40.50.1400">
    <property type="match status" value="2"/>
</dbReference>
<name>A0A1X0CUL3_9MYCO</name>
<dbReference type="OrthoDB" id="7345302at2"/>
<dbReference type="AlphaFoldDB" id="A0A1X0CUL3"/>
<dbReference type="RefSeq" id="WP_083033603.1">
    <property type="nucleotide sequence ID" value="NZ_AP022618.1"/>
</dbReference>
<reference evidence="1 2" key="1">
    <citation type="submission" date="2016-12" db="EMBL/GenBank/DDBJ databases">
        <title>The new phylogeny of genus Mycobacterium.</title>
        <authorList>
            <person name="Tortoli E."/>
            <person name="Trovato A."/>
            <person name="Cirillo D.M."/>
        </authorList>
    </citation>
    <scope>NUCLEOTIDE SEQUENCE [LARGE SCALE GENOMIC DNA]</scope>
    <source>
        <strain evidence="1 2">DSM 45130</strain>
    </source>
</reference>
<protein>
    <submittedName>
        <fullName evidence="1">Uncharacterized protein</fullName>
    </submittedName>
</protein>
<dbReference type="PANTHER" id="PTHR33542">
    <property type="entry name" value="SIROHYDROCHLORIN FERROCHELATASE, CHLOROPLASTIC"/>
    <property type="match status" value="1"/>
</dbReference>
<accession>A0A1X0CUL3</accession>